<dbReference type="EMBL" id="JACSEA010000001">
    <property type="protein sequence ID" value="KAF7411951.1"/>
    <property type="molecule type" value="Genomic_DNA"/>
</dbReference>
<accession>A0A834KRY2</accession>
<proteinExistence type="predicted"/>
<sequence length="84" mass="9731">MEGGVSREREEENDKTEEERREPRNQPPPPLTLPPPPNADHLPLFSYHQPHPQQPLPVGSHYRKLETLEYIFPSSTRCAWNCSS</sequence>
<evidence type="ECO:0000256" key="1">
    <source>
        <dbReference type="SAM" id="MobiDB-lite"/>
    </source>
</evidence>
<reference evidence="2" key="1">
    <citation type="journal article" date="2020" name="G3 (Bethesda)">
        <title>High-Quality Assemblies for Three Invasive Social Wasps from the &lt;i&gt;Vespula&lt;/i&gt; Genus.</title>
        <authorList>
            <person name="Harrop T.W.R."/>
            <person name="Guhlin J."/>
            <person name="McLaughlin G.M."/>
            <person name="Permina E."/>
            <person name="Stockwell P."/>
            <person name="Gilligan J."/>
            <person name="Le Lec M.F."/>
            <person name="Gruber M.A.M."/>
            <person name="Quinn O."/>
            <person name="Lovegrove M."/>
            <person name="Duncan E.J."/>
            <person name="Remnant E.J."/>
            <person name="Van Eeckhoven J."/>
            <person name="Graham B."/>
            <person name="Knapp R.A."/>
            <person name="Langford K.W."/>
            <person name="Kronenberg Z."/>
            <person name="Press M.O."/>
            <person name="Eacker S.M."/>
            <person name="Wilson-Rankin E.E."/>
            <person name="Purcell J."/>
            <person name="Lester P.J."/>
            <person name="Dearden P.K."/>
        </authorList>
    </citation>
    <scope>NUCLEOTIDE SEQUENCE</scope>
    <source>
        <strain evidence="2">Marl-1</strain>
    </source>
</reference>
<gene>
    <name evidence="2" type="ORF">HZH66_000847</name>
</gene>
<keyword evidence="3" id="KW-1185">Reference proteome</keyword>
<name>A0A834KRY2_VESVU</name>
<dbReference type="AlphaFoldDB" id="A0A834KRY2"/>
<protein>
    <submittedName>
        <fullName evidence="2">Uncharacterized protein</fullName>
    </submittedName>
</protein>
<feature type="region of interest" description="Disordered" evidence="1">
    <location>
        <begin position="1"/>
        <end position="58"/>
    </location>
</feature>
<dbReference type="Proteomes" id="UP000614350">
    <property type="component" value="Unassembled WGS sequence"/>
</dbReference>
<evidence type="ECO:0000313" key="3">
    <source>
        <dbReference type="Proteomes" id="UP000614350"/>
    </source>
</evidence>
<evidence type="ECO:0000313" key="2">
    <source>
        <dbReference type="EMBL" id="KAF7411951.1"/>
    </source>
</evidence>
<comment type="caution">
    <text evidence="2">The sequence shown here is derived from an EMBL/GenBank/DDBJ whole genome shotgun (WGS) entry which is preliminary data.</text>
</comment>
<feature type="compositionally biased region" description="Pro residues" evidence="1">
    <location>
        <begin position="25"/>
        <end position="38"/>
    </location>
</feature>
<feature type="compositionally biased region" description="Basic and acidic residues" evidence="1">
    <location>
        <begin position="1"/>
        <end position="24"/>
    </location>
</feature>
<organism evidence="2 3">
    <name type="scientific">Vespula vulgaris</name>
    <name type="common">Yellow jacket</name>
    <name type="synonym">Wasp</name>
    <dbReference type="NCBI Taxonomy" id="7454"/>
    <lineage>
        <taxon>Eukaryota</taxon>
        <taxon>Metazoa</taxon>
        <taxon>Ecdysozoa</taxon>
        <taxon>Arthropoda</taxon>
        <taxon>Hexapoda</taxon>
        <taxon>Insecta</taxon>
        <taxon>Pterygota</taxon>
        <taxon>Neoptera</taxon>
        <taxon>Endopterygota</taxon>
        <taxon>Hymenoptera</taxon>
        <taxon>Apocrita</taxon>
        <taxon>Aculeata</taxon>
        <taxon>Vespoidea</taxon>
        <taxon>Vespidae</taxon>
        <taxon>Vespinae</taxon>
        <taxon>Vespula</taxon>
    </lineage>
</organism>